<organism evidence="1 2">
    <name type="scientific">Streptomyces stramineus</name>
    <dbReference type="NCBI Taxonomy" id="173861"/>
    <lineage>
        <taxon>Bacteria</taxon>
        <taxon>Bacillati</taxon>
        <taxon>Actinomycetota</taxon>
        <taxon>Actinomycetes</taxon>
        <taxon>Kitasatosporales</taxon>
        <taxon>Streptomycetaceae</taxon>
        <taxon>Streptomyces</taxon>
    </lineage>
</organism>
<comment type="caution">
    <text evidence="1">The sequence shown here is derived from an EMBL/GenBank/DDBJ whole genome shotgun (WGS) entry which is preliminary data.</text>
</comment>
<name>A0ABN1ADE1_9ACTN</name>
<reference evidence="1 2" key="1">
    <citation type="journal article" date="2019" name="Int. J. Syst. Evol. Microbiol.">
        <title>The Global Catalogue of Microorganisms (GCM) 10K type strain sequencing project: providing services to taxonomists for standard genome sequencing and annotation.</title>
        <authorList>
            <consortium name="The Broad Institute Genomics Platform"/>
            <consortium name="The Broad Institute Genome Sequencing Center for Infectious Disease"/>
            <person name="Wu L."/>
            <person name="Ma J."/>
        </authorList>
    </citation>
    <scope>NUCLEOTIDE SEQUENCE [LARGE SCALE GENOMIC DNA]</scope>
    <source>
        <strain evidence="1 2">JCM 10649</strain>
    </source>
</reference>
<evidence type="ECO:0000313" key="1">
    <source>
        <dbReference type="EMBL" id="GAA0473726.1"/>
    </source>
</evidence>
<accession>A0ABN1ADE1</accession>
<keyword evidence="2" id="KW-1185">Reference proteome</keyword>
<sequence>MGCAERRGDDVLGPGVGTRGFPAVRLDDAFGPEQRFVRAPAAANVPPGQGSRFFGEVAVDGNSGRLTVPLREEGGGVLFTRVLQPGRVAQ</sequence>
<protein>
    <submittedName>
        <fullName evidence="1">Uncharacterized protein</fullName>
    </submittedName>
</protein>
<dbReference type="Proteomes" id="UP001499895">
    <property type="component" value="Unassembled WGS sequence"/>
</dbReference>
<evidence type="ECO:0000313" key="2">
    <source>
        <dbReference type="Proteomes" id="UP001499895"/>
    </source>
</evidence>
<proteinExistence type="predicted"/>
<dbReference type="EMBL" id="BAAAHB010000045">
    <property type="protein sequence ID" value="GAA0473726.1"/>
    <property type="molecule type" value="Genomic_DNA"/>
</dbReference>
<gene>
    <name evidence="1" type="ORF">GCM10009544_39650</name>
</gene>